<keyword evidence="3" id="KW-1185">Reference proteome</keyword>
<dbReference type="KEGG" id="htl:HPTL_1916"/>
<dbReference type="PANTHER" id="PTHR47992">
    <property type="entry name" value="PROTEIN PHOSPHATASE"/>
    <property type="match status" value="1"/>
</dbReference>
<dbReference type="CDD" id="cd00143">
    <property type="entry name" value="PP2Cc"/>
    <property type="match status" value="1"/>
</dbReference>
<dbReference type="Proteomes" id="UP000262004">
    <property type="component" value="Chromosome"/>
</dbReference>
<dbReference type="SUPFAM" id="SSF81606">
    <property type="entry name" value="PP2C-like"/>
    <property type="match status" value="1"/>
</dbReference>
<dbReference type="SMART" id="SM00332">
    <property type="entry name" value="PP2Cc"/>
    <property type="match status" value="1"/>
</dbReference>
<accession>A0A2Z6E0R4</accession>
<evidence type="ECO:0000259" key="1">
    <source>
        <dbReference type="PROSITE" id="PS51746"/>
    </source>
</evidence>
<dbReference type="EMBL" id="AP018558">
    <property type="protein sequence ID" value="BBD78170.1"/>
    <property type="molecule type" value="Genomic_DNA"/>
</dbReference>
<protein>
    <submittedName>
        <fullName evidence="2">Serine/threonine-protein phosphatase</fullName>
    </submittedName>
</protein>
<dbReference type="AlphaFoldDB" id="A0A2Z6E0R4"/>
<dbReference type="Pfam" id="PF13672">
    <property type="entry name" value="PP2C_2"/>
    <property type="match status" value="1"/>
</dbReference>
<dbReference type="GO" id="GO:0004722">
    <property type="term" value="F:protein serine/threonine phosphatase activity"/>
    <property type="evidence" value="ECO:0007669"/>
    <property type="project" value="InterPro"/>
</dbReference>
<evidence type="ECO:0000313" key="2">
    <source>
        <dbReference type="EMBL" id="BBD78170.1"/>
    </source>
</evidence>
<reference evidence="2 3" key="1">
    <citation type="submission" date="2018-04" db="EMBL/GenBank/DDBJ databases">
        <title>Complete genome sequence of Hydrogenophilus thermoluteolus TH-1.</title>
        <authorList>
            <person name="Arai H."/>
        </authorList>
    </citation>
    <scope>NUCLEOTIDE SEQUENCE [LARGE SCALE GENOMIC DNA]</scope>
    <source>
        <strain evidence="2 3">TH-1</strain>
    </source>
</reference>
<dbReference type="InterPro" id="IPR015655">
    <property type="entry name" value="PP2C"/>
</dbReference>
<dbReference type="PROSITE" id="PS51746">
    <property type="entry name" value="PPM_2"/>
    <property type="match status" value="1"/>
</dbReference>
<dbReference type="InterPro" id="IPR001932">
    <property type="entry name" value="PPM-type_phosphatase-like_dom"/>
</dbReference>
<proteinExistence type="predicted"/>
<dbReference type="RefSeq" id="WP_119335825.1">
    <property type="nucleotide sequence ID" value="NZ_AP018558.1"/>
</dbReference>
<dbReference type="Gene3D" id="3.60.40.10">
    <property type="entry name" value="PPM-type phosphatase domain"/>
    <property type="match status" value="1"/>
</dbReference>
<gene>
    <name evidence="2" type="ORF">HPTL_1916</name>
</gene>
<feature type="domain" description="PPM-type phosphatase" evidence="1">
    <location>
        <begin position="2"/>
        <end position="245"/>
    </location>
</feature>
<sequence>MRFAIFQATSVGDRRKNEDRAGYAYSRDALLMMVADGMGGHVSGDRAAEVAVQVLAKAFSLAAKPTVDDPAAFLAHAFIEAHFAVNALVAGDRAGSDQQPRTTLVAALVQNGQLWIAHVGDSRLYHLRNGRVTLRTTDHSQAQLLLQQGLLTEADLRYHPSRNRLLASIGGEEVPRVEFTRRVTLQHNDVVALCSDGLWGQVDDEEIAKRLSVPNLEWATKALVEEAVTRAMGHSDNVTLLTMRWLETAHESLDAVLTETTAGVVTSIFSEMDDAVPSDLVLSDDEVDRAIQEINETIEKFRRNR</sequence>
<organism evidence="2 3">
    <name type="scientific">Hydrogenophilus thermoluteolus</name>
    <name type="common">Pseudomonas hydrogenothermophila</name>
    <dbReference type="NCBI Taxonomy" id="297"/>
    <lineage>
        <taxon>Bacteria</taxon>
        <taxon>Pseudomonadati</taxon>
        <taxon>Pseudomonadota</taxon>
        <taxon>Hydrogenophilia</taxon>
        <taxon>Hydrogenophilales</taxon>
        <taxon>Hydrogenophilaceae</taxon>
        <taxon>Hydrogenophilus</taxon>
    </lineage>
</organism>
<dbReference type="InterPro" id="IPR036457">
    <property type="entry name" value="PPM-type-like_dom_sf"/>
</dbReference>
<evidence type="ECO:0000313" key="3">
    <source>
        <dbReference type="Proteomes" id="UP000262004"/>
    </source>
</evidence>
<dbReference type="SMART" id="SM00331">
    <property type="entry name" value="PP2C_SIG"/>
    <property type="match status" value="1"/>
</dbReference>
<dbReference type="OrthoDB" id="9801841at2"/>
<name>A0A2Z6E0R4_HYDTE</name>